<keyword evidence="5 9" id="KW-0560">Oxidoreductase</keyword>
<keyword evidence="7" id="KW-0732">Signal</keyword>
<dbReference type="InterPro" id="IPR023209">
    <property type="entry name" value="DAO"/>
</dbReference>
<evidence type="ECO:0000313" key="10">
    <source>
        <dbReference type="Proteomes" id="UP000009328"/>
    </source>
</evidence>
<dbReference type="AlphaFoldDB" id="K0KS44"/>
<dbReference type="EC" id="1.4.99.1" evidence="9"/>
<evidence type="ECO:0000256" key="6">
    <source>
        <dbReference type="PIRSR" id="PIRSR000189-1"/>
    </source>
</evidence>
<protein>
    <submittedName>
        <fullName evidence="9">D-amino acid dehydrogenase small subunit</fullName>
        <ecNumber evidence="9">1.4.99.1</ecNumber>
    </submittedName>
</protein>
<comment type="caution">
    <text evidence="9">The sequence shown here is derived from an EMBL/GenBank/DDBJ whole genome shotgun (WGS) entry which is preliminary data.</text>
</comment>
<feature type="binding site" evidence="6">
    <location>
        <begin position="44"/>
        <end position="45"/>
    </location>
    <ligand>
        <name>FAD</name>
        <dbReference type="ChEBI" id="CHEBI:57692"/>
    </ligand>
</feature>
<comment type="cofactor">
    <cofactor evidence="1 6">
        <name>FAD</name>
        <dbReference type="ChEBI" id="CHEBI:57692"/>
    </cofactor>
</comment>
<reference evidence="9 10" key="1">
    <citation type="journal article" date="2012" name="Eukaryot. Cell">
        <title>Draft genome sequence of Wickerhamomyces ciferrii NRRL Y-1031 F-60-10.</title>
        <authorList>
            <person name="Schneider J."/>
            <person name="Andrea H."/>
            <person name="Blom J."/>
            <person name="Jaenicke S."/>
            <person name="Ruckert C."/>
            <person name="Schorsch C."/>
            <person name="Szczepanowski R."/>
            <person name="Farwick M."/>
            <person name="Goesmann A."/>
            <person name="Puhler A."/>
            <person name="Schaffer S."/>
            <person name="Tauch A."/>
            <person name="Kohler T."/>
            <person name="Brinkrolf K."/>
        </authorList>
    </citation>
    <scope>NUCLEOTIDE SEQUENCE [LARGE SCALE GENOMIC DNA]</scope>
    <source>
        <strain evidence="10">ATCC 14091 / BCRC 22168 / CBS 111 / JCM 3599 / NBRC 0793 / NRRL Y-1031 F-60-10</strain>
    </source>
</reference>
<dbReference type="PROSITE" id="PS00677">
    <property type="entry name" value="DAO"/>
    <property type="match status" value="1"/>
</dbReference>
<dbReference type="InParanoid" id="K0KS44"/>
<dbReference type="GO" id="GO:0003884">
    <property type="term" value="F:D-amino-acid oxidase activity"/>
    <property type="evidence" value="ECO:0007669"/>
    <property type="project" value="InterPro"/>
</dbReference>
<proteinExistence type="inferred from homology"/>
<dbReference type="Gene3D" id="3.40.50.720">
    <property type="entry name" value="NAD(P)-binding Rossmann-like Domain"/>
    <property type="match status" value="1"/>
</dbReference>
<gene>
    <name evidence="9" type="ORF">BN7_5573</name>
</gene>
<evidence type="ECO:0000256" key="1">
    <source>
        <dbReference type="ARBA" id="ARBA00001974"/>
    </source>
</evidence>
<sequence>MGPRVVVLGAGVIGLTSALKLLEQGYDVSIVGRNIPGDLDIHYTSPFAGANWSSFASKSETFLQDLDKPGYLEFIRLSEQESNSAGVIKIPHHKYFTRGDLKKNGGEVTYPWYKNFVQGFRDLEKEELPKVQSNDTDDEIVAGQEYLSVTISTTLYLNYLLQRIFRLGGTLQRKHVSHINDSYNLHHTGLPAQLVINCTGLLSRLLPGVEDPQVFPIRGQILWVRNSASKQISVPIKGFVNESLYIFPRKEGGSIIGGTFQPNDWNSQPDSGLTKRMVSRAKKYLPELVDPSIGNPEEIDIIRENVGLRPARNGGPRIERVGSIIHNYGIAGAGYQASYGLAEIVVKLANEYSNKSKL</sequence>
<evidence type="ECO:0000259" key="8">
    <source>
        <dbReference type="Pfam" id="PF01266"/>
    </source>
</evidence>
<dbReference type="PANTHER" id="PTHR11530:SF16">
    <property type="entry name" value="D-AMINO ACID OXIDASE (AFU_ORTHOLOGUE AFUA_5G11290)"/>
    <property type="match status" value="1"/>
</dbReference>
<evidence type="ECO:0000256" key="3">
    <source>
        <dbReference type="ARBA" id="ARBA00022630"/>
    </source>
</evidence>
<evidence type="ECO:0000256" key="7">
    <source>
        <dbReference type="SAM" id="SignalP"/>
    </source>
</evidence>
<evidence type="ECO:0000256" key="5">
    <source>
        <dbReference type="ARBA" id="ARBA00023002"/>
    </source>
</evidence>
<dbReference type="PANTHER" id="PTHR11530">
    <property type="entry name" value="D-AMINO ACID OXIDASE"/>
    <property type="match status" value="1"/>
</dbReference>
<dbReference type="STRING" id="1206466.K0KS44"/>
<dbReference type="eggNOG" id="KOG3923">
    <property type="taxonomic scope" value="Eukaryota"/>
</dbReference>
<dbReference type="SUPFAM" id="SSF54373">
    <property type="entry name" value="FAD-linked reductases, C-terminal domain"/>
    <property type="match status" value="1"/>
</dbReference>
<organism evidence="9 10">
    <name type="scientific">Wickerhamomyces ciferrii (strain ATCC 14091 / BCRC 22168 / CBS 111 / JCM 3599 / NBRC 0793 / NRRL Y-1031 F-60-10)</name>
    <name type="common">Yeast</name>
    <name type="synonym">Pichia ciferrii</name>
    <dbReference type="NCBI Taxonomy" id="1206466"/>
    <lineage>
        <taxon>Eukaryota</taxon>
        <taxon>Fungi</taxon>
        <taxon>Dikarya</taxon>
        <taxon>Ascomycota</taxon>
        <taxon>Saccharomycotina</taxon>
        <taxon>Saccharomycetes</taxon>
        <taxon>Phaffomycetales</taxon>
        <taxon>Wickerhamomycetaceae</taxon>
        <taxon>Wickerhamomyces</taxon>
    </lineage>
</organism>
<dbReference type="Proteomes" id="UP000009328">
    <property type="component" value="Unassembled WGS sequence"/>
</dbReference>
<evidence type="ECO:0000256" key="2">
    <source>
        <dbReference type="ARBA" id="ARBA00006730"/>
    </source>
</evidence>
<dbReference type="PIRSF" id="PIRSF000189">
    <property type="entry name" value="D-aa_oxidase"/>
    <property type="match status" value="1"/>
</dbReference>
<accession>K0KS44</accession>
<feature type="signal peptide" evidence="7">
    <location>
        <begin position="1"/>
        <end position="18"/>
    </location>
</feature>
<dbReference type="InterPro" id="IPR006181">
    <property type="entry name" value="D-amino_acid_oxidase_CS"/>
</dbReference>
<keyword evidence="10" id="KW-1185">Reference proteome</keyword>
<dbReference type="Pfam" id="PF01266">
    <property type="entry name" value="DAO"/>
    <property type="match status" value="1"/>
</dbReference>
<dbReference type="GO" id="GO:0071949">
    <property type="term" value="F:FAD binding"/>
    <property type="evidence" value="ECO:0007669"/>
    <property type="project" value="InterPro"/>
</dbReference>
<evidence type="ECO:0000313" key="9">
    <source>
        <dbReference type="EMBL" id="CCH45986.1"/>
    </source>
</evidence>
<feature type="binding site" evidence="6">
    <location>
        <position position="332"/>
    </location>
    <ligand>
        <name>D-dopa</name>
        <dbReference type="ChEBI" id="CHEBI:149689"/>
    </ligand>
</feature>
<evidence type="ECO:0000256" key="4">
    <source>
        <dbReference type="ARBA" id="ARBA00022827"/>
    </source>
</evidence>
<keyword evidence="4 6" id="KW-0274">FAD</keyword>
<dbReference type="HOGENOM" id="CLU_034311_1_0_1"/>
<keyword evidence="3" id="KW-0285">Flavoprotein</keyword>
<dbReference type="SUPFAM" id="SSF51971">
    <property type="entry name" value="Nucleotide-binding domain"/>
    <property type="match status" value="1"/>
</dbReference>
<feature type="chain" id="PRO_5003834956" evidence="7">
    <location>
        <begin position="19"/>
        <end position="358"/>
    </location>
</feature>
<feature type="binding site" evidence="6">
    <location>
        <position position="199"/>
    </location>
    <ligand>
        <name>FAD</name>
        <dbReference type="ChEBI" id="CHEBI:57692"/>
    </ligand>
</feature>
<dbReference type="Gene3D" id="3.30.9.10">
    <property type="entry name" value="D-Amino Acid Oxidase, subunit A, domain 2"/>
    <property type="match status" value="1"/>
</dbReference>
<dbReference type="InterPro" id="IPR006076">
    <property type="entry name" value="FAD-dep_OxRdtase"/>
</dbReference>
<dbReference type="GO" id="GO:0005737">
    <property type="term" value="C:cytoplasm"/>
    <property type="evidence" value="ECO:0007669"/>
    <property type="project" value="TreeGrafter"/>
</dbReference>
<feature type="binding site" evidence="6">
    <location>
        <position position="176"/>
    </location>
    <ligand>
        <name>FAD</name>
        <dbReference type="ChEBI" id="CHEBI:57692"/>
    </ligand>
</feature>
<feature type="domain" description="FAD dependent oxidoreductase" evidence="8">
    <location>
        <begin position="4"/>
        <end position="348"/>
    </location>
</feature>
<dbReference type="EMBL" id="CAIF01000220">
    <property type="protein sequence ID" value="CCH45986.1"/>
    <property type="molecule type" value="Genomic_DNA"/>
</dbReference>
<comment type="similarity">
    <text evidence="2">Belongs to the DAMOX/DASOX family.</text>
</comment>
<dbReference type="GO" id="GO:0019478">
    <property type="term" value="P:D-amino acid catabolic process"/>
    <property type="evidence" value="ECO:0007669"/>
    <property type="project" value="TreeGrafter"/>
</dbReference>
<name>K0KS44_WICCF</name>